<dbReference type="PANTHER" id="PTHR31836:SF28">
    <property type="entry name" value="SRCR DOMAIN-CONTAINING PROTEIN-RELATED"/>
    <property type="match status" value="1"/>
</dbReference>
<evidence type="ECO:0000313" key="1">
    <source>
        <dbReference type="EMBL" id="CAK9010038.1"/>
    </source>
</evidence>
<protein>
    <submittedName>
        <fullName evidence="1">Uncharacterized protein</fullName>
    </submittedName>
</protein>
<reference evidence="1 2" key="1">
    <citation type="submission" date="2024-02" db="EMBL/GenBank/DDBJ databases">
        <authorList>
            <person name="Chen Y."/>
            <person name="Shah S."/>
            <person name="Dougan E. K."/>
            <person name="Thang M."/>
            <person name="Chan C."/>
        </authorList>
    </citation>
    <scope>NUCLEOTIDE SEQUENCE [LARGE SCALE GENOMIC DNA]</scope>
</reference>
<evidence type="ECO:0000313" key="2">
    <source>
        <dbReference type="Proteomes" id="UP001642484"/>
    </source>
</evidence>
<sequence length="279" mass="30557">MSLKLLLAVLLQPSLAKVYQGTMSMWSETKDTLVAYKSEGSACKFADRLMGGLNSATAQTPYITSKNYCAVNRGLFGNGEICGRCYRLTYKGGHEQGLGRPGSDVVQIVDSGSWATFDCHMTAFNKITDYNTGFFPVSYEEVPCNTASQGPVVGVLQYDYYWTKFVFSNLRYPVKSADLIIGGKTHHMKLVGGYWGAWTGPITGETSFKITEENGYQVTFNNCFGGWKNRKTGDACYTNGRSKAALPPPEPEVGSSLRGAKHNTSNATEMEAPETPLYP</sequence>
<dbReference type="SUPFAM" id="SSF50685">
    <property type="entry name" value="Barwin-like endoglucanases"/>
    <property type="match status" value="1"/>
</dbReference>
<dbReference type="PANTHER" id="PTHR31836">
    <property type="match status" value="1"/>
</dbReference>
<comment type="caution">
    <text evidence="1">The sequence shown here is derived from an EMBL/GenBank/DDBJ whole genome shotgun (WGS) entry which is preliminary data.</text>
</comment>
<name>A0ABP0J710_9DINO</name>
<dbReference type="InterPro" id="IPR051477">
    <property type="entry name" value="Expansin_CellWall"/>
</dbReference>
<organism evidence="1 2">
    <name type="scientific">Durusdinium trenchii</name>
    <dbReference type="NCBI Taxonomy" id="1381693"/>
    <lineage>
        <taxon>Eukaryota</taxon>
        <taxon>Sar</taxon>
        <taxon>Alveolata</taxon>
        <taxon>Dinophyceae</taxon>
        <taxon>Suessiales</taxon>
        <taxon>Symbiodiniaceae</taxon>
        <taxon>Durusdinium</taxon>
    </lineage>
</organism>
<proteinExistence type="predicted"/>
<dbReference type="EMBL" id="CAXAMN010004558">
    <property type="protein sequence ID" value="CAK9010038.1"/>
    <property type="molecule type" value="Genomic_DNA"/>
</dbReference>
<dbReference type="InterPro" id="IPR036908">
    <property type="entry name" value="RlpA-like_sf"/>
</dbReference>
<keyword evidence="2" id="KW-1185">Reference proteome</keyword>
<dbReference type="InterPro" id="IPR007112">
    <property type="entry name" value="Expansin/allergen_DPBB_dom"/>
</dbReference>
<dbReference type="Gene3D" id="2.40.40.10">
    <property type="entry name" value="RlpA-like domain"/>
    <property type="match status" value="1"/>
</dbReference>
<accession>A0ABP0J710</accession>
<gene>
    <name evidence="1" type="ORF">CCMP2556_LOCUS9923</name>
</gene>
<dbReference type="Proteomes" id="UP001642484">
    <property type="component" value="Unassembled WGS sequence"/>
</dbReference>
<dbReference type="PROSITE" id="PS50842">
    <property type="entry name" value="EXPANSIN_EG45"/>
    <property type="match status" value="1"/>
</dbReference>
<dbReference type="CDD" id="cd22271">
    <property type="entry name" value="DPBB_EXP_N-like"/>
    <property type="match status" value="1"/>
</dbReference>